<accession>E6PRE6</accession>
<dbReference type="EMBL" id="CABM01000043">
    <property type="protein sequence ID" value="CBH97501.1"/>
    <property type="molecule type" value="Genomic_DNA"/>
</dbReference>
<dbReference type="InterPro" id="IPR050237">
    <property type="entry name" value="ATP-dep_AMP-bd_enzyme"/>
</dbReference>
<protein>
    <submittedName>
        <fullName evidence="2">AMP-dependent synthetase and ligase</fullName>
    </submittedName>
</protein>
<feature type="domain" description="AMP-dependent synthetase/ligase" evidence="1">
    <location>
        <begin position="29"/>
        <end position="141"/>
    </location>
</feature>
<dbReference type="SUPFAM" id="SSF56801">
    <property type="entry name" value="Acetyl-CoA synthetase-like"/>
    <property type="match status" value="1"/>
</dbReference>
<gene>
    <name evidence="2" type="ORF">CARN2_2973</name>
</gene>
<evidence type="ECO:0000313" key="2">
    <source>
        <dbReference type="EMBL" id="CBH97501.1"/>
    </source>
</evidence>
<dbReference type="AlphaFoldDB" id="E6PRE6"/>
<organism evidence="2">
    <name type="scientific">mine drainage metagenome</name>
    <dbReference type="NCBI Taxonomy" id="410659"/>
    <lineage>
        <taxon>unclassified sequences</taxon>
        <taxon>metagenomes</taxon>
        <taxon>ecological metagenomes</taxon>
    </lineage>
</organism>
<dbReference type="Gene3D" id="3.40.50.980">
    <property type="match status" value="1"/>
</dbReference>
<dbReference type="Pfam" id="PF00501">
    <property type="entry name" value="AMP-binding"/>
    <property type="match status" value="1"/>
</dbReference>
<evidence type="ECO:0000259" key="1">
    <source>
        <dbReference type="Pfam" id="PF00501"/>
    </source>
</evidence>
<comment type="caution">
    <text evidence="2">The sequence shown here is derived from an EMBL/GenBank/DDBJ whole genome shotgun (WGS) entry which is preliminary data.</text>
</comment>
<keyword evidence="2" id="KW-0436">Ligase</keyword>
<dbReference type="PANTHER" id="PTHR43767:SF1">
    <property type="entry name" value="NONRIBOSOMAL PEPTIDE SYNTHASE PES1 (EUROFUNG)-RELATED"/>
    <property type="match status" value="1"/>
</dbReference>
<name>E6PRE6_9ZZZZ</name>
<dbReference type="GO" id="GO:0016874">
    <property type="term" value="F:ligase activity"/>
    <property type="evidence" value="ECO:0007669"/>
    <property type="project" value="UniProtKB-KW"/>
</dbReference>
<dbReference type="PANTHER" id="PTHR43767">
    <property type="entry name" value="LONG-CHAIN-FATTY-ACID--COA LIGASE"/>
    <property type="match status" value="1"/>
</dbReference>
<proteinExistence type="predicted"/>
<dbReference type="InterPro" id="IPR000873">
    <property type="entry name" value="AMP-dep_synth/lig_dom"/>
</dbReference>
<reference evidence="2" key="1">
    <citation type="submission" date="2009-10" db="EMBL/GenBank/DDBJ databases">
        <title>Diversity of trophic interactions inside an arsenic-rich microbial ecosystem.</title>
        <authorList>
            <person name="Bertin P.N."/>
            <person name="Heinrich-Salmeron A."/>
            <person name="Pelletier E."/>
            <person name="Goulhen-Chollet F."/>
            <person name="Arsene-Ploetze F."/>
            <person name="Gallien S."/>
            <person name="Calteau A."/>
            <person name="Vallenet D."/>
            <person name="Casiot C."/>
            <person name="Chane-Woon-Ming B."/>
            <person name="Giloteaux L."/>
            <person name="Barakat M."/>
            <person name="Bonnefoy V."/>
            <person name="Bruneel O."/>
            <person name="Chandler M."/>
            <person name="Cleiss J."/>
            <person name="Duran R."/>
            <person name="Elbaz-Poulichet F."/>
            <person name="Fonknechten N."/>
            <person name="Lauga B."/>
            <person name="Mornico D."/>
            <person name="Ortet P."/>
            <person name="Schaeffer C."/>
            <person name="Siguier P."/>
            <person name="Alexander Thil Smith A."/>
            <person name="Van Dorsselaer A."/>
            <person name="Weissenbach J."/>
            <person name="Medigue C."/>
            <person name="Le Paslier D."/>
        </authorList>
    </citation>
    <scope>NUCLEOTIDE SEQUENCE</scope>
</reference>
<sequence length="223" mass="24750">MNTRHLKFWPKGVPHHLTIPNTNLFFNAEVSAARYPDKPYPIFYDKALSFGEFKRQAEAIAGFLQQRCGVKTGDRVLLGMQNSPQFVLADYGILRAGAVAVPINPMNLTRELAHYVEDSGATVAFVGQELFAQMRSLLGEGLSHIIVTAYSGYISSEARITAPPFAAASRENLTEPGVTLWVDIQQRPAYRRALERRVLLLCSLIKGAGRPTCDRVRGKLCRS</sequence>